<keyword evidence="14" id="KW-1185">Reference proteome</keyword>
<dbReference type="AlphaFoldDB" id="A0A518RC62"/>
<evidence type="ECO:0000259" key="12">
    <source>
        <dbReference type="Pfam" id="PF26002"/>
    </source>
</evidence>
<dbReference type="Proteomes" id="UP000318055">
    <property type="component" value="Chromosome"/>
</dbReference>
<dbReference type="InterPro" id="IPR058982">
    <property type="entry name" value="Beta-barrel_AprE"/>
</dbReference>
<evidence type="ECO:0000313" key="14">
    <source>
        <dbReference type="Proteomes" id="UP000318055"/>
    </source>
</evidence>
<dbReference type="SUPFAM" id="SSF51230">
    <property type="entry name" value="Single hybrid motif"/>
    <property type="match status" value="1"/>
</dbReference>
<dbReference type="GO" id="GO:0005886">
    <property type="term" value="C:plasma membrane"/>
    <property type="evidence" value="ECO:0007669"/>
    <property type="project" value="UniProtKB-SubCell"/>
</dbReference>
<feature type="transmembrane region" description="Helical" evidence="9">
    <location>
        <begin position="20"/>
        <end position="39"/>
    </location>
</feature>
<keyword evidence="8 9" id="KW-0472">Membrane</keyword>
<dbReference type="InterPro" id="IPR010129">
    <property type="entry name" value="T1SS_HlyD"/>
</dbReference>
<comment type="subcellular location">
    <subcellularLocation>
        <location evidence="1 9">Cell inner membrane</location>
        <topology evidence="1 9">Single-pass membrane protein</topology>
    </subcellularLocation>
</comment>
<keyword evidence="4 9" id="KW-1003">Cell membrane</keyword>
<feature type="coiled-coil region" evidence="10">
    <location>
        <begin position="209"/>
        <end position="243"/>
    </location>
</feature>
<dbReference type="Pfam" id="PF25994">
    <property type="entry name" value="HH_AprE"/>
    <property type="match status" value="1"/>
</dbReference>
<evidence type="ECO:0000256" key="4">
    <source>
        <dbReference type="ARBA" id="ARBA00022475"/>
    </source>
</evidence>
<keyword evidence="7 9" id="KW-1133">Transmembrane helix</keyword>
<dbReference type="PANTHER" id="PTHR30386">
    <property type="entry name" value="MEMBRANE FUSION SUBUNIT OF EMRAB-TOLC MULTIDRUG EFFLUX PUMP"/>
    <property type="match status" value="1"/>
</dbReference>
<comment type="similarity">
    <text evidence="2 9">Belongs to the membrane fusion protein (MFP) (TC 8.A.1) family.</text>
</comment>
<feature type="domain" description="AprE-like long alpha-helical hairpin" evidence="11">
    <location>
        <begin position="100"/>
        <end position="279"/>
    </location>
</feature>
<evidence type="ECO:0000256" key="7">
    <source>
        <dbReference type="ARBA" id="ARBA00022989"/>
    </source>
</evidence>
<dbReference type="KEGG" id="ssua:FPZ54_02480"/>
<dbReference type="InterPro" id="IPR011053">
    <property type="entry name" value="Single_hybrid_motif"/>
</dbReference>
<dbReference type="NCBIfam" id="TIGR01843">
    <property type="entry name" value="type_I_hlyD"/>
    <property type="match status" value="1"/>
</dbReference>
<dbReference type="Gene3D" id="2.40.30.170">
    <property type="match status" value="1"/>
</dbReference>
<evidence type="ECO:0000256" key="9">
    <source>
        <dbReference type="RuleBase" id="RU365093"/>
    </source>
</evidence>
<sequence length="432" mass="46917">MTAVSPGPHPREQLTRRVRLAAILLGGFVVLVLLMSTVLRVEGAVVGSGEVTVESGVKVISHAGGGVLAKVLVRNGDHVRAGQPLLQLDTDVTTVGSSSAETGYLELVARRARLGAERDGRSTIAFPPVLSSEAGAAYRARERRNFELGRRERASNRKLLGERIAQYEQEIAGYRAQIDAIDGQMKLIGPELEGVRKLYAQKLITVSRMNELERTAVQLQGTRASLESQIARARAHIAETQEQMVAIDESRRTDAAAELAQIAPQLNDQEVRRASAQDQLHRSVIRAPQNGVIDKLAYTAIGSAIPAGQPILELVPDRDTLIVEAHIRPQDVDQLRIGQSARISFSGLDLQTTPELPGTVAFISPDLTRDSQTGASFYRIRVALRGDALDRNRIALKAGMPAEIFVVTGSRSILSYLLKPLADQVSRAFREG</sequence>
<dbReference type="EMBL" id="CP042239">
    <property type="protein sequence ID" value="QDX25004.1"/>
    <property type="molecule type" value="Genomic_DNA"/>
</dbReference>
<name>A0A518RC62_9SPHN</name>
<keyword evidence="3 9" id="KW-0813">Transport</keyword>
<proteinExistence type="inferred from homology"/>
<evidence type="ECO:0000256" key="2">
    <source>
        <dbReference type="ARBA" id="ARBA00009477"/>
    </source>
</evidence>
<dbReference type="Gene3D" id="2.40.50.100">
    <property type="match status" value="1"/>
</dbReference>
<protein>
    <recommendedName>
        <fullName evidence="9">Membrane fusion protein (MFP) family protein</fullName>
    </recommendedName>
</protein>
<dbReference type="PANTHER" id="PTHR30386:SF17">
    <property type="entry name" value="ALKALINE PROTEASE SECRETION PROTEIN APRE"/>
    <property type="match status" value="1"/>
</dbReference>
<evidence type="ECO:0000256" key="1">
    <source>
        <dbReference type="ARBA" id="ARBA00004377"/>
    </source>
</evidence>
<accession>A0A518RC62</accession>
<dbReference type="InterPro" id="IPR050739">
    <property type="entry name" value="MFP"/>
</dbReference>
<dbReference type="GO" id="GO:0015031">
    <property type="term" value="P:protein transport"/>
    <property type="evidence" value="ECO:0007669"/>
    <property type="project" value="InterPro"/>
</dbReference>
<dbReference type="InterPro" id="IPR058781">
    <property type="entry name" value="HH_AprE-like"/>
</dbReference>
<feature type="domain" description="AprE-like beta-barrel" evidence="12">
    <location>
        <begin position="321"/>
        <end position="409"/>
    </location>
</feature>
<dbReference type="RefSeq" id="WP_145844725.1">
    <property type="nucleotide sequence ID" value="NZ_CP042239.1"/>
</dbReference>
<evidence type="ECO:0000256" key="6">
    <source>
        <dbReference type="ARBA" id="ARBA00022692"/>
    </source>
</evidence>
<evidence type="ECO:0000256" key="3">
    <source>
        <dbReference type="ARBA" id="ARBA00022448"/>
    </source>
</evidence>
<keyword evidence="10" id="KW-0175">Coiled coil</keyword>
<dbReference type="PRINTS" id="PR01490">
    <property type="entry name" value="RTXTOXIND"/>
</dbReference>
<gene>
    <name evidence="13" type="ORF">FPZ54_02480</name>
</gene>
<evidence type="ECO:0000256" key="5">
    <source>
        <dbReference type="ARBA" id="ARBA00022519"/>
    </source>
</evidence>
<organism evidence="13 14">
    <name type="scientific">Sphingomonas suaedae</name>
    <dbReference type="NCBI Taxonomy" id="2599297"/>
    <lineage>
        <taxon>Bacteria</taxon>
        <taxon>Pseudomonadati</taxon>
        <taxon>Pseudomonadota</taxon>
        <taxon>Alphaproteobacteria</taxon>
        <taxon>Sphingomonadales</taxon>
        <taxon>Sphingomonadaceae</taxon>
        <taxon>Sphingomonas</taxon>
    </lineage>
</organism>
<keyword evidence="5 9" id="KW-0997">Cell inner membrane</keyword>
<evidence type="ECO:0000256" key="8">
    <source>
        <dbReference type="ARBA" id="ARBA00023136"/>
    </source>
</evidence>
<feature type="coiled-coil region" evidence="10">
    <location>
        <begin position="157"/>
        <end position="184"/>
    </location>
</feature>
<dbReference type="Pfam" id="PF26002">
    <property type="entry name" value="Beta-barrel_AprE"/>
    <property type="match status" value="1"/>
</dbReference>
<evidence type="ECO:0000313" key="13">
    <source>
        <dbReference type="EMBL" id="QDX25004.1"/>
    </source>
</evidence>
<evidence type="ECO:0000259" key="11">
    <source>
        <dbReference type="Pfam" id="PF25994"/>
    </source>
</evidence>
<evidence type="ECO:0000256" key="10">
    <source>
        <dbReference type="SAM" id="Coils"/>
    </source>
</evidence>
<dbReference type="OrthoDB" id="9810980at2"/>
<keyword evidence="6 9" id="KW-0812">Transmembrane</keyword>
<reference evidence="13 14" key="1">
    <citation type="submission" date="2019-07" db="EMBL/GenBank/DDBJ databases">
        <title>Sphingomonas alkalisoli sp. nov., isolated from rhizosphere soil of Suaedae salsa.</title>
        <authorList>
            <person name="Zhang H."/>
            <person name="Xu L."/>
            <person name="Zhang J.-X."/>
            <person name="Sun J.-Q."/>
        </authorList>
    </citation>
    <scope>NUCLEOTIDE SEQUENCE [LARGE SCALE GENOMIC DNA]</scope>
    <source>
        <strain evidence="13 14">XS-10</strain>
    </source>
</reference>